<dbReference type="AlphaFoldDB" id="K9YVK6"/>
<dbReference type="EMBL" id="CP003944">
    <property type="protein sequence ID" value="AFZ50138.1"/>
    <property type="molecule type" value="Genomic_DNA"/>
</dbReference>
<dbReference type="GO" id="GO:0003841">
    <property type="term" value="F:1-acylglycerol-3-phosphate O-acyltransferase activity"/>
    <property type="evidence" value="ECO:0007669"/>
    <property type="project" value="TreeGrafter"/>
</dbReference>
<dbReference type="PANTHER" id="PTHR10434:SF66">
    <property type="entry name" value="PHOSPHOLIPID_GLYCEROL ACYLTRANSFERASE DOMAIN-CONTAINING PROTEIN"/>
    <property type="match status" value="1"/>
</dbReference>
<dbReference type="eggNOG" id="COG0204">
    <property type="taxonomic scope" value="Bacteria"/>
</dbReference>
<dbReference type="CDD" id="cd07989">
    <property type="entry name" value="LPLAT_AGPAT-like"/>
    <property type="match status" value="1"/>
</dbReference>
<gene>
    <name evidence="4" type="ORF">Dacsa_1451</name>
</gene>
<dbReference type="KEGG" id="dsl:Dacsa_1451"/>
<organism evidence="4 5">
    <name type="scientific">Dactylococcopsis salina (strain PCC 8305)</name>
    <name type="common">Myxobactron salinum</name>
    <dbReference type="NCBI Taxonomy" id="13035"/>
    <lineage>
        <taxon>Bacteria</taxon>
        <taxon>Bacillati</taxon>
        <taxon>Cyanobacteriota</taxon>
        <taxon>Cyanophyceae</taxon>
        <taxon>Nodosilineales</taxon>
        <taxon>Cymatolegaceae</taxon>
        <taxon>Dactylococcopsis</taxon>
    </lineage>
</organism>
<evidence type="ECO:0000313" key="5">
    <source>
        <dbReference type="Proteomes" id="UP000010482"/>
    </source>
</evidence>
<keyword evidence="1" id="KW-0808">Transferase</keyword>
<sequence>MVSNRPLNLSQGFLQALGTKVFIYFENRIPQDAAVVVVSNHRSFMDPMMLMVGLKHPLRTACHHYMGEVPLLREVVTFLGCFPLANESKRGTSFVRQGKKFLNANDWLAVFPEGAQPMVNLTTPREIKPFQPGFAHLLLRSQIPNLAVLPVAILSEQEQVTSTIPLKFLHWFDPSENLFDQWTLHPMVIYERANLLIGRPYWVTPKIQKQYRGKQTKKGILELTDYCQEEIQTLLKTGY</sequence>
<dbReference type="OrthoDB" id="458442at2"/>
<evidence type="ECO:0000259" key="3">
    <source>
        <dbReference type="SMART" id="SM00563"/>
    </source>
</evidence>
<dbReference type="GO" id="GO:0006654">
    <property type="term" value="P:phosphatidic acid biosynthetic process"/>
    <property type="evidence" value="ECO:0007669"/>
    <property type="project" value="TreeGrafter"/>
</dbReference>
<keyword evidence="5" id="KW-1185">Reference proteome</keyword>
<reference evidence="4" key="1">
    <citation type="submission" date="2012-04" db="EMBL/GenBank/DDBJ databases">
        <title>Finished genome of Dactylococcopsis salina PCC 8305.</title>
        <authorList>
            <consortium name="US DOE Joint Genome Institute"/>
            <person name="Gugger M."/>
            <person name="Coursin T."/>
            <person name="Rippka R."/>
            <person name="Tandeau De Marsac N."/>
            <person name="Huntemann M."/>
            <person name="Wei C.-L."/>
            <person name="Han J."/>
            <person name="Detter J.C."/>
            <person name="Han C."/>
            <person name="Tapia R."/>
            <person name="Daligault H."/>
            <person name="Chen A."/>
            <person name="Krypides N."/>
            <person name="Mavromatis K."/>
            <person name="Markowitz V."/>
            <person name="Szeto E."/>
            <person name="Ivanova N."/>
            <person name="Ovchinnikova G."/>
            <person name="Pagani I."/>
            <person name="Pati A."/>
            <person name="Goodwin L."/>
            <person name="Peters L."/>
            <person name="Pitluck S."/>
            <person name="Woyke T."/>
            <person name="Kerfeld C."/>
        </authorList>
    </citation>
    <scope>NUCLEOTIDE SEQUENCE [LARGE SCALE GENOMIC DNA]</scope>
    <source>
        <strain evidence="4">PCC 8305</strain>
    </source>
</reference>
<dbReference type="PATRIC" id="fig|13035.3.peg.1626"/>
<dbReference type="RefSeq" id="WP_015229142.1">
    <property type="nucleotide sequence ID" value="NC_019780.1"/>
</dbReference>
<feature type="domain" description="Phospholipid/glycerol acyltransferase" evidence="3">
    <location>
        <begin position="35"/>
        <end position="156"/>
    </location>
</feature>
<evidence type="ECO:0000256" key="1">
    <source>
        <dbReference type="ARBA" id="ARBA00022679"/>
    </source>
</evidence>
<dbReference type="HOGENOM" id="CLU_1159588_0_0_3"/>
<dbReference type="SMART" id="SM00563">
    <property type="entry name" value="PlsC"/>
    <property type="match status" value="1"/>
</dbReference>
<dbReference type="InterPro" id="IPR002123">
    <property type="entry name" value="Plipid/glycerol_acylTrfase"/>
</dbReference>
<evidence type="ECO:0000256" key="2">
    <source>
        <dbReference type="ARBA" id="ARBA00023315"/>
    </source>
</evidence>
<name>K9YVK6_DACS8</name>
<dbReference type="PANTHER" id="PTHR10434">
    <property type="entry name" value="1-ACYL-SN-GLYCEROL-3-PHOSPHATE ACYLTRANSFERASE"/>
    <property type="match status" value="1"/>
</dbReference>
<protein>
    <submittedName>
        <fullName evidence="4">1-acyl-sn-glycerol-3-phosphate acyltransferase</fullName>
    </submittedName>
</protein>
<keyword evidence="2 4" id="KW-0012">Acyltransferase</keyword>
<evidence type="ECO:0000313" key="4">
    <source>
        <dbReference type="EMBL" id="AFZ50138.1"/>
    </source>
</evidence>
<accession>K9YVK6</accession>
<dbReference type="Proteomes" id="UP000010482">
    <property type="component" value="Chromosome"/>
</dbReference>
<proteinExistence type="predicted"/>
<dbReference type="SUPFAM" id="SSF69593">
    <property type="entry name" value="Glycerol-3-phosphate (1)-acyltransferase"/>
    <property type="match status" value="1"/>
</dbReference>
<dbReference type="STRING" id="13035.Dacsa_1451"/>
<dbReference type="Pfam" id="PF01553">
    <property type="entry name" value="Acyltransferase"/>
    <property type="match status" value="1"/>
</dbReference>